<dbReference type="EMBL" id="GBXM01012956">
    <property type="protein sequence ID" value="JAH95621.1"/>
    <property type="molecule type" value="Transcribed_RNA"/>
</dbReference>
<accession>A0A0E9WZH5</accession>
<name>A0A0E9WZH5_ANGAN</name>
<reference evidence="1" key="1">
    <citation type="submission" date="2014-11" db="EMBL/GenBank/DDBJ databases">
        <authorList>
            <person name="Amaro Gonzalez C."/>
        </authorList>
    </citation>
    <scope>NUCLEOTIDE SEQUENCE</scope>
</reference>
<protein>
    <submittedName>
        <fullName evidence="1">Uncharacterized protein</fullName>
    </submittedName>
</protein>
<organism evidence="1">
    <name type="scientific">Anguilla anguilla</name>
    <name type="common">European freshwater eel</name>
    <name type="synonym">Muraena anguilla</name>
    <dbReference type="NCBI Taxonomy" id="7936"/>
    <lineage>
        <taxon>Eukaryota</taxon>
        <taxon>Metazoa</taxon>
        <taxon>Chordata</taxon>
        <taxon>Craniata</taxon>
        <taxon>Vertebrata</taxon>
        <taxon>Euteleostomi</taxon>
        <taxon>Actinopterygii</taxon>
        <taxon>Neopterygii</taxon>
        <taxon>Teleostei</taxon>
        <taxon>Anguilliformes</taxon>
        <taxon>Anguillidae</taxon>
        <taxon>Anguilla</taxon>
    </lineage>
</organism>
<dbReference type="AlphaFoldDB" id="A0A0E9WZH5"/>
<reference evidence="1" key="2">
    <citation type="journal article" date="2015" name="Fish Shellfish Immunol.">
        <title>Early steps in the European eel (Anguilla anguilla)-Vibrio vulnificus interaction in the gills: Role of the RtxA13 toxin.</title>
        <authorList>
            <person name="Callol A."/>
            <person name="Pajuelo D."/>
            <person name="Ebbesson L."/>
            <person name="Teles M."/>
            <person name="MacKenzie S."/>
            <person name="Amaro C."/>
        </authorList>
    </citation>
    <scope>NUCLEOTIDE SEQUENCE</scope>
</reference>
<evidence type="ECO:0000313" key="1">
    <source>
        <dbReference type="EMBL" id="JAH95621.1"/>
    </source>
</evidence>
<sequence length="105" mass="12695">MFPRNGVQQAFRSVFSRLVGVSEVLPNQQRRVHKPRRIKKAVRTMDLNEVLYKCVRCSWVYATTEDIRRHVCHKYFIVLNTYLNRFHQAPKILRKERKEWPSQLP</sequence>
<proteinExistence type="predicted"/>